<organism evidence="2 3">
    <name type="scientific">Massarina eburnea CBS 473.64</name>
    <dbReference type="NCBI Taxonomy" id="1395130"/>
    <lineage>
        <taxon>Eukaryota</taxon>
        <taxon>Fungi</taxon>
        <taxon>Dikarya</taxon>
        <taxon>Ascomycota</taxon>
        <taxon>Pezizomycotina</taxon>
        <taxon>Dothideomycetes</taxon>
        <taxon>Pleosporomycetidae</taxon>
        <taxon>Pleosporales</taxon>
        <taxon>Massarineae</taxon>
        <taxon>Massarinaceae</taxon>
        <taxon>Massarina</taxon>
    </lineage>
</organism>
<reference evidence="2" key="1">
    <citation type="journal article" date="2020" name="Stud. Mycol.">
        <title>101 Dothideomycetes genomes: a test case for predicting lifestyles and emergence of pathogens.</title>
        <authorList>
            <person name="Haridas S."/>
            <person name="Albert R."/>
            <person name="Binder M."/>
            <person name="Bloem J."/>
            <person name="Labutti K."/>
            <person name="Salamov A."/>
            <person name="Andreopoulos B."/>
            <person name="Baker S."/>
            <person name="Barry K."/>
            <person name="Bills G."/>
            <person name="Bluhm B."/>
            <person name="Cannon C."/>
            <person name="Castanera R."/>
            <person name="Culley D."/>
            <person name="Daum C."/>
            <person name="Ezra D."/>
            <person name="Gonzalez J."/>
            <person name="Henrissat B."/>
            <person name="Kuo A."/>
            <person name="Liang C."/>
            <person name="Lipzen A."/>
            <person name="Lutzoni F."/>
            <person name="Magnuson J."/>
            <person name="Mondo S."/>
            <person name="Nolan M."/>
            <person name="Ohm R."/>
            <person name="Pangilinan J."/>
            <person name="Park H.-J."/>
            <person name="Ramirez L."/>
            <person name="Alfaro M."/>
            <person name="Sun H."/>
            <person name="Tritt A."/>
            <person name="Yoshinaga Y."/>
            <person name="Zwiers L.-H."/>
            <person name="Turgeon B."/>
            <person name="Goodwin S."/>
            <person name="Spatafora J."/>
            <person name="Crous P."/>
            <person name="Grigoriev I."/>
        </authorList>
    </citation>
    <scope>NUCLEOTIDE SEQUENCE</scope>
    <source>
        <strain evidence="2">CBS 473.64</strain>
    </source>
</reference>
<evidence type="ECO:0000313" key="2">
    <source>
        <dbReference type="EMBL" id="KAF2642466.1"/>
    </source>
</evidence>
<name>A0A6A6S3J0_9PLEO</name>
<dbReference type="Proteomes" id="UP000799753">
    <property type="component" value="Unassembled WGS sequence"/>
</dbReference>
<feature type="compositionally biased region" description="Polar residues" evidence="1">
    <location>
        <begin position="116"/>
        <end position="127"/>
    </location>
</feature>
<keyword evidence="3" id="KW-1185">Reference proteome</keyword>
<evidence type="ECO:0000313" key="3">
    <source>
        <dbReference type="Proteomes" id="UP000799753"/>
    </source>
</evidence>
<gene>
    <name evidence="2" type="ORF">P280DRAFT_478571</name>
</gene>
<feature type="region of interest" description="Disordered" evidence="1">
    <location>
        <begin position="109"/>
        <end position="145"/>
    </location>
</feature>
<dbReference type="EMBL" id="MU006781">
    <property type="protein sequence ID" value="KAF2642466.1"/>
    <property type="molecule type" value="Genomic_DNA"/>
</dbReference>
<evidence type="ECO:0000256" key="1">
    <source>
        <dbReference type="SAM" id="MobiDB-lite"/>
    </source>
</evidence>
<accession>A0A6A6S3J0</accession>
<proteinExistence type="predicted"/>
<feature type="region of interest" description="Disordered" evidence="1">
    <location>
        <begin position="1"/>
        <end position="29"/>
    </location>
</feature>
<dbReference type="AlphaFoldDB" id="A0A6A6S3J0"/>
<protein>
    <submittedName>
        <fullName evidence="2">Uncharacterized protein</fullName>
    </submittedName>
</protein>
<sequence length="367" mass="41789">MGNAQTTTAHLPLNRQIGTQQHHDPVSTKVDTQDMTLNLPSIQNSPDSSENPSSGIFMWHAKELKIINDEIRRAHTGPIEVIYASEQDYKIDDPLYTATAVKQIFHRRQDDGKNAAQRSLVSQNTKGIQHDESAKNAKLPANEEPINPELKDALSTLRIDLYGNQYNDIKHVFVIGLGSMELNTPGATFRHRTVYETAKYLSSQSLYPFTFYFDDWIYTDNDRDLIKQVFASKVRVVFLKGEWQEQVFRRDCMIMVWGTNNPIRQQLADLMLNKCHEKWPKAVVCERGEDDVTNGAGFRDHTSEKARKWLAEYECQSGGTGFCNKHTRDITGSASLHILKSELKHHIGKIPIGPIDYEEYHGSISAR</sequence>